<name>A0A084WF46_ANOSI</name>
<reference evidence="1 3" key="1">
    <citation type="journal article" date="2014" name="BMC Genomics">
        <title>Genome sequence of Anopheles sinensis provides insight into genetics basis of mosquito competence for malaria parasites.</title>
        <authorList>
            <person name="Zhou D."/>
            <person name="Zhang D."/>
            <person name="Ding G."/>
            <person name="Shi L."/>
            <person name="Hou Q."/>
            <person name="Ye Y."/>
            <person name="Xu Y."/>
            <person name="Zhou H."/>
            <person name="Xiong C."/>
            <person name="Li S."/>
            <person name="Yu J."/>
            <person name="Hong S."/>
            <person name="Yu X."/>
            <person name="Zou P."/>
            <person name="Chen C."/>
            <person name="Chang X."/>
            <person name="Wang W."/>
            <person name="Lv Y."/>
            <person name="Sun Y."/>
            <person name="Ma L."/>
            <person name="Shen B."/>
            <person name="Zhu C."/>
        </authorList>
    </citation>
    <scope>NUCLEOTIDE SEQUENCE [LARGE SCALE GENOMIC DNA]</scope>
</reference>
<dbReference type="EMBL" id="ATLV01023299">
    <property type="status" value="NOT_ANNOTATED_CDS"/>
    <property type="molecule type" value="Genomic_DNA"/>
</dbReference>
<keyword evidence="3" id="KW-1185">Reference proteome</keyword>
<dbReference type="VEuPathDB" id="VectorBase:ASIC017096"/>
<protein>
    <submittedName>
        <fullName evidence="1 2">MarR family transcriptional regulator</fullName>
    </submittedName>
</protein>
<accession>A0A084WF46</accession>
<evidence type="ECO:0000313" key="2">
    <source>
        <dbReference type="EnsemblMetazoa" id="ASIC017096-PA"/>
    </source>
</evidence>
<dbReference type="Proteomes" id="UP000030765">
    <property type="component" value="Unassembled WGS sequence"/>
</dbReference>
<dbReference type="EMBL" id="KE525342">
    <property type="protein sequence ID" value="KFB48840.1"/>
    <property type="molecule type" value="Genomic_DNA"/>
</dbReference>
<dbReference type="AlphaFoldDB" id="A0A084WF46"/>
<evidence type="ECO:0000313" key="1">
    <source>
        <dbReference type="EMBL" id="KFB48840.1"/>
    </source>
</evidence>
<sequence>MKRSLLLWYIYPSVRSAPGFIRGTHLIRTDGRSGSADVAPGRFDEARKPDLWHWEICRGAKSESASVPDRKAGERRLRMVQRIHCTSPPVHGRAASPITRGD</sequence>
<dbReference type="EnsemblMetazoa" id="ASIC017096-RA">
    <property type="protein sequence ID" value="ASIC017096-PA"/>
    <property type="gene ID" value="ASIC017096"/>
</dbReference>
<organism evidence="1">
    <name type="scientific">Anopheles sinensis</name>
    <name type="common">Mosquito</name>
    <dbReference type="NCBI Taxonomy" id="74873"/>
    <lineage>
        <taxon>Eukaryota</taxon>
        <taxon>Metazoa</taxon>
        <taxon>Ecdysozoa</taxon>
        <taxon>Arthropoda</taxon>
        <taxon>Hexapoda</taxon>
        <taxon>Insecta</taxon>
        <taxon>Pterygota</taxon>
        <taxon>Neoptera</taxon>
        <taxon>Endopterygota</taxon>
        <taxon>Diptera</taxon>
        <taxon>Nematocera</taxon>
        <taxon>Culicoidea</taxon>
        <taxon>Culicidae</taxon>
        <taxon>Anophelinae</taxon>
        <taxon>Anopheles</taxon>
    </lineage>
</organism>
<evidence type="ECO:0000313" key="3">
    <source>
        <dbReference type="Proteomes" id="UP000030765"/>
    </source>
</evidence>
<proteinExistence type="predicted"/>
<gene>
    <name evidence="1" type="ORF">ZHAS_00017096</name>
</gene>
<reference evidence="2" key="2">
    <citation type="submission" date="2020-05" db="UniProtKB">
        <authorList>
            <consortium name="EnsemblMetazoa"/>
        </authorList>
    </citation>
    <scope>IDENTIFICATION</scope>
</reference>